<reference evidence="2" key="1">
    <citation type="submission" date="2020-02" db="EMBL/GenBank/DDBJ databases">
        <authorList>
            <person name="Meier V. D."/>
        </authorList>
    </citation>
    <scope>NUCLEOTIDE SEQUENCE</scope>
    <source>
        <strain evidence="2">AVDCRST_MAG64</strain>
    </source>
</reference>
<feature type="region of interest" description="Disordered" evidence="1">
    <location>
        <begin position="1"/>
        <end position="152"/>
    </location>
</feature>
<feature type="non-terminal residue" evidence="2">
    <location>
        <position position="1"/>
    </location>
</feature>
<evidence type="ECO:0000256" key="1">
    <source>
        <dbReference type="SAM" id="MobiDB-lite"/>
    </source>
</evidence>
<organism evidence="2">
    <name type="scientific">uncultured Phycisphaerae bacterium</name>
    <dbReference type="NCBI Taxonomy" id="904963"/>
    <lineage>
        <taxon>Bacteria</taxon>
        <taxon>Pseudomonadati</taxon>
        <taxon>Planctomycetota</taxon>
        <taxon>Phycisphaerae</taxon>
        <taxon>environmental samples</taxon>
    </lineage>
</organism>
<feature type="non-terminal residue" evidence="2">
    <location>
        <position position="152"/>
    </location>
</feature>
<feature type="compositionally biased region" description="Basic and acidic residues" evidence="1">
    <location>
        <begin position="131"/>
        <end position="152"/>
    </location>
</feature>
<proteinExistence type="predicted"/>
<accession>A0A6J4PTP4</accession>
<feature type="compositionally biased region" description="Basic residues" evidence="1">
    <location>
        <begin position="92"/>
        <end position="130"/>
    </location>
</feature>
<dbReference type="EMBL" id="CADCUQ010000626">
    <property type="protein sequence ID" value="CAA9419303.1"/>
    <property type="molecule type" value="Genomic_DNA"/>
</dbReference>
<protein>
    <submittedName>
        <fullName evidence="2">Uncharacterized protein</fullName>
    </submittedName>
</protein>
<dbReference type="AlphaFoldDB" id="A0A6J4PTP4"/>
<sequence>VLPDPRDHPVQAVALPDAAAGGPAVRAEPLLDAGGGAGRVAGGVHAVRDAHAGGPRRARVRGEAGRRGEGRADGGVGRGVQGADGPVLRDGRRVRRWQPRGRGRPRAHRQGALRPRLALRRARRPGRQRTARPEVRRTAGRYDRQDAGHLHV</sequence>
<name>A0A6J4PTP4_9BACT</name>
<feature type="compositionally biased region" description="Basic and acidic residues" evidence="1">
    <location>
        <begin position="60"/>
        <end position="72"/>
    </location>
</feature>
<evidence type="ECO:0000313" key="2">
    <source>
        <dbReference type="EMBL" id="CAA9419303.1"/>
    </source>
</evidence>
<feature type="compositionally biased region" description="Gly residues" evidence="1">
    <location>
        <begin position="73"/>
        <end position="82"/>
    </location>
</feature>
<gene>
    <name evidence="2" type="ORF">AVDCRST_MAG64-2774</name>
</gene>